<name>A0A937FAN0_9BACT</name>
<proteinExistence type="predicted"/>
<evidence type="ECO:0000313" key="2">
    <source>
        <dbReference type="Proteomes" id="UP000659388"/>
    </source>
</evidence>
<evidence type="ECO:0000313" key="1">
    <source>
        <dbReference type="EMBL" id="MBL3657375.1"/>
    </source>
</evidence>
<comment type="caution">
    <text evidence="1">The sequence shown here is derived from an EMBL/GenBank/DDBJ whole genome shotgun (WGS) entry which is preliminary data.</text>
</comment>
<dbReference type="RefSeq" id="WP_202245151.1">
    <property type="nucleotide sequence ID" value="NZ_JAESIY010000007.1"/>
</dbReference>
<dbReference type="EMBL" id="JAESIY010000007">
    <property type="protein sequence ID" value="MBL3657375.1"/>
    <property type="molecule type" value="Genomic_DNA"/>
</dbReference>
<dbReference type="AlphaFoldDB" id="A0A937FAN0"/>
<reference evidence="1" key="1">
    <citation type="submission" date="2021-01" db="EMBL/GenBank/DDBJ databases">
        <title>Fulvivirga kasyanovii gen. nov., sp nov., a novel member of the phylum Bacteroidetes isolated from seawater in a mussel farm.</title>
        <authorList>
            <person name="Zhao L.-H."/>
            <person name="Wang Z.-J."/>
        </authorList>
    </citation>
    <scope>NUCLEOTIDE SEQUENCE</scope>
    <source>
        <strain evidence="1">2943</strain>
    </source>
</reference>
<dbReference type="Proteomes" id="UP000659388">
    <property type="component" value="Unassembled WGS sequence"/>
</dbReference>
<gene>
    <name evidence="1" type="ORF">JL102_14605</name>
</gene>
<keyword evidence="2" id="KW-1185">Reference proteome</keyword>
<sequence length="66" mass="7514">MQPFKLWEVALQTENCEDSIPTFNPATASVAGPVKQLRENCLGVINQSLQYKDEKMKRGILLLLYM</sequence>
<protein>
    <submittedName>
        <fullName evidence="1">Uncharacterized protein</fullName>
    </submittedName>
</protein>
<accession>A0A937FAN0</accession>
<organism evidence="1 2">
    <name type="scientific">Fulvivirga sediminis</name>
    <dbReference type="NCBI Taxonomy" id="2803949"/>
    <lineage>
        <taxon>Bacteria</taxon>
        <taxon>Pseudomonadati</taxon>
        <taxon>Bacteroidota</taxon>
        <taxon>Cytophagia</taxon>
        <taxon>Cytophagales</taxon>
        <taxon>Fulvivirgaceae</taxon>
        <taxon>Fulvivirga</taxon>
    </lineage>
</organism>